<dbReference type="RefSeq" id="WP_151026490.1">
    <property type="nucleotide sequence ID" value="NZ_VYUK01000002.1"/>
</dbReference>
<organism evidence="2 3">
    <name type="scientific">Enterococcus durans</name>
    <dbReference type="NCBI Taxonomy" id="53345"/>
    <lineage>
        <taxon>Bacteria</taxon>
        <taxon>Bacillati</taxon>
        <taxon>Bacillota</taxon>
        <taxon>Bacilli</taxon>
        <taxon>Lactobacillales</taxon>
        <taxon>Enterococcaceae</taxon>
        <taxon>Enterococcus</taxon>
    </lineage>
</organism>
<evidence type="ECO:0000313" key="3">
    <source>
        <dbReference type="Proteomes" id="UP000326078"/>
    </source>
</evidence>
<dbReference type="Proteomes" id="UP000326078">
    <property type="component" value="Unassembled WGS sequence"/>
</dbReference>
<accession>A0A5N0Z376</accession>
<feature type="compositionally biased region" description="Basic and acidic residues" evidence="1">
    <location>
        <begin position="546"/>
        <end position="565"/>
    </location>
</feature>
<dbReference type="AlphaFoldDB" id="A0A5N0Z376"/>
<sequence length="565" mass="64292">MLEEKLQLLQGLLAQEPANKFELKKMIFTLSSSEKSEIIDRLSPKEQKKFIEVTFSTEYRFYVQALKQSQEEYKKYCQSQDYINDLVKQHVPINEKLAQELKKEVEKERADLVHSEEYASLLYSALCQHANYQHSNLTILDYLSQLDLNLEYLTLYLDFLTVHADQFMEREVDSLKESIKNSIYCARKPLLLEQTLASLENNNKDSFLVLPVIQMLPQSGVHSSSLIVHKEDNKIMVTILDKGMHYLDKMNNTSPGIGVKEISDLGIGGFLKGLFTGGIDKNLKVALPYVLEFPDTSEMRTQLTYIFALGTTFLGRDLQFSLFSEKKESLLIQSKLLELAESSYWGTQIYDGQFFGKNCYIKSVSAAMQHVLGDKQTTNKYTVNGKEAELRKIPGHSAKEVLVTLAEIMKIRVQKLGYSSKAVEAIDALTAEYCEQKARPRTAREKINNLKELGSKYNMKTIELFEKLTPARVNVALSPVVQSSLYFAAQHKRGNFGKSTEQKILQLCSVEELETVKAAIQTTLASYQDKPAERRTLSDVANMKGESNKVQKDPEKQAKKDSLER</sequence>
<name>A0A5N0Z376_9ENTE</name>
<gene>
    <name evidence="2" type="ORF">F6X95_01290</name>
</gene>
<evidence type="ECO:0000256" key="1">
    <source>
        <dbReference type="SAM" id="MobiDB-lite"/>
    </source>
</evidence>
<reference evidence="2 3" key="1">
    <citation type="submission" date="2019-09" db="EMBL/GenBank/DDBJ databases">
        <title>Vancomyinc resistant enterococci isolated from farm animals in Switzerland.</title>
        <authorList>
            <person name="Stevens M.J.A."/>
            <person name="Stephan R."/>
            <person name="Morach M."/>
            <person name="Nuesch-Inderbinen M."/>
        </authorList>
    </citation>
    <scope>NUCLEOTIDE SEQUENCE [LARGE SCALE GENOMIC DNA]</scope>
    <source>
        <strain evidence="2 3">GH27</strain>
    </source>
</reference>
<evidence type="ECO:0000313" key="2">
    <source>
        <dbReference type="EMBL" id="KAA9208748.1"/>
    </source>
</evidence>
<feature type="region of interest" description="Disordered" evidence="1">
    <location>
        <begin position="530"/>
        <end position="565"/>
    </location>
</feature>
<proteinExistence type="predicted"/>
<comment type="caution">
    <text evidence="2">The sequence shown here is derived from an EMBL/GenBank/DDBJ whole genome shotgun (WGS) entry which is preliminary data.</text>
</comment>
<protein>
    <submittedName>
        <fullName evidence="2">Uncharacterized protein</fullName>
    </submittedName>
</protein>
<dbReference type="EMBL" id="VYUT01000001">
    <property type="protein sequence ID" value="KAA9208748.1"/>
    <property type="molecule type" value="Genomic_DNA"/>
</dbReference>